<sequence length="186" mass="20256">MRVLLRVLSPVLGLAVAAAGLLLVAEVAWHWSGRGHLVPWHRLDGLRWTDDRVRAVALLTIAAGVLLLVLAALARRTFVRLHSPAEGIVVATTPTALARVVGHRVRAEDGVTGASVTASKRRVHVRATSGLHDEATLRPRLLEVAREAVANLPMPHHPKVSVVVHSPKDRPFQDRPLKQRAAEDRP</sequence>
<evidence type="ECO:0000313" key="4">
    <source>
        <dbReference type="EMBL" id="GAA0261061.1"/>
    </source>
</evidence>
<name>A0ABN0UTK3_9PSEU</name>
<protein>
    <submittedName>
        <fullName evidence="4">DUF6286 domain-containing protein</fullName>
    </submittedName>
</protein>
<evidence type="ECO:0000256" key="1">
    <source>
        <dbReference type="SAM" id="MobiDB-lite"/>
    </source>
</evidence>
<dbReference type="Proteomes" id="UP001500416">
    <property type="component" value="Unassembled WGS sequence"/>
</dbReference>
<proteinExistence type="predicted"/>
<dbReference type="RefSeq" id="WP_343939637.1">
    <property type="nucleotide sequence ID" value="NZ_BAAABU010000031.1"/>
</dbReference>
<keyword evidence="2" id="KW-0812">Transmembrane</keyword>
<feature type="transmembrane region" description="Helical" evidence="2">
    <location>
        <begin position="12"/>
        <end position="32"/>
    </location>
</feature>
<accession>A0ABN0UTK3</accession>
<dbReference type="EMBL" id="BAAABU010000031">
    <property type="protein sequence ID" value="GAA0261061.1"/>
    <property type="molecule type" value="Genomic_DNA"/>
</dbReference>
<keyword evidence="5" id="KW-1185">Reference proteome</keyword>
<evidence type="ECO:0000313" key="5">
    <source>
        <dbReference type="Proteomes" id="UP001500416"/>
    </source>
</evidence>
<keyword evidence="2" id="KW-0472">Membrane</keyword>
<organism evidence="4 5">
    <name type="scientific">Saccharothrix mutabilis subsp. mutabilis</name>
    <dbReference type="NCBI Taxonomy" id="66855"/>
    <lineage>
        <taxon>Bacteria</taxon>
        <taxon>Bacillati</taxon>
        <taxon>Actinomycetota</taxon>
        <taxon>Actinomycetes</taxon>
        <taxon>Pseudonocardiales</taxon>
        <taxon>Pseudonocardiaceae</taxon>
        <taxon>Saccharothrix</taxon>
    </lineage>
</organism>
<dbReference type="Pfam" id="PF19803">
    <property type="entry name" value="DUF6286"/>
    <property type="match status" value="1"/>
</dbReference>
<feature type="region of interest" description="Disordered" evidence="1">
    <location>
        <begin position="164"/>
        <end position="186"/>
    </location>
</feature>
<feature type="compositionally biased region" description="Basic and acidic residues" evidence="1">
    <location>
        <begin position="166"/>
        <end position="186"/>
    </location>
</feature>
<reference evidence="4 5" key="1">
    <citation type="journal article" date="2019" name="Int. J. Syst. Evol. Microbiol.">
        <title>The Global Catalogue of Microorganisms (GCM) 10K type strain sequencing project: providing services to taxonomists for standard genome sequencing and annotation.</title>
        <authorList>
            <consortium name="The Broad Institute Genomics Platform"/>
            <consortium name="The Broad Institute Genome Sequencing Center for Infectious Disease"/>
            <person name="Wu L."/>
            <person name="Ma J."/>
        </authorList>
    </citation>
    <scope>NUCLEOTIDE SEQUENCE [LARGE SCALE GENOMIC DNA]</scope>
    <source>
        <strain evidence="4 5">JCM 3380</strain>
    </source>
</reference>
<dbReference type="InterPro" id="IPR046253">
    <property type="entry name" value="DUF6286"/>
</dbReference>
<feature type="domain" description="DUF6286" evidence="3">
    <location>
        <begin position="63"/>
        <end position="164"/>
    </location>
</feature>
<comment type="caution">
    <text evidence="4">The sequence shown here is derived from an EMBL/GenBank/DDBJ whole genome shotgun (WGS) entry which is preliminary data.</text>
</comment>
<keyword evidence="2" id="KW-1133">Transmembrane helix</keyword>
<evidence type="ECO:0000256" key="2">
    <source>
        <dbReference type="SAM" id="Phobius"/>
    </source>
</evidence>
<gene>
    <name evidence="4" type="ORF">GCM10010492_72620</name>
</gene>
<feature type="transmembrane region" description="Helical" evidence="2">
    <location>
        <begin position="52"/>
        <end position="74"/>
    </location>
</feature>
<evidence type="ECO:0000259" key="3">
    <source>
        <dbReference type="Pfam" id="PF19803"/>
    </source>
</evidence>